<protein>
    <recommendedName>
        <fullName evidence="5">Centrosomin N-terminal motif 1 domain-containing protein</fullName>
    </recommendedName>
</protein>
<feature type="compositionally biased region" description="Basic and acidic residues" evidence="2">
    <location>
        <begin position="1"/>
        <end position="18"/>
    </location>
</feature>
<feature type="region of interest" description="Disordered" evidence="2">
    <location>
        <begin position="303"/>
        <end position="323"/>
    </location>
</feature>
<feature type="compositionally biased region" description="Polar residues" evidence="2">
    <location>
        <begin position="794"/>
        <end position="805"/>
    </location>
</feature>
<dbReference type="Proteomes" id="UP000070133">
    <property type="component" value="Unassembled WGS sequence"/>
</dbReference>
<feature type="region of interest" description="Disordered" evidence="2">
    <location>
        <begin position="191"/>
        <end position="270"/>
    </location>
</feature>
<feature type="region of interest" description="Disordered" evidence="2">
    <location>
        <begin position="519"/>
        <end position="546"/>
    </location>
</feature>
<dbReference type="AlphaFoldDB" id="A0A139HFX7"/>
<feature type="coiled-coil region" evidence="1">
    <location>
        <begin position="122"/>
        <end position="166"/>
    </location>
</feature>
<feature type="region of interest" description="Disordered" evidence="2">
    <location>
        <begin position="1"/>
        <end position="23"/>
    </location>
</feature>
<gene>
    <name evidence="3" type="ORF">AC578_6642</name>
</gene>
<evidence type="ECO:0000313" key="3">
    <source>
        <dbReference type="EMBL" id="KXT01348.1"/>
    </source>
</evidence>
<evidence type="ECO:0000256" key="1">
    <source>
        <dbReference type="SAM" id="Coils"/>
    </source>
</evidence>
<comment type="caution">
    <text evidence="3">The sequence shown here is derived from an EMBL/GenBank/DDBJ whole genome shotgun (WGS) entry which is preliminary data.</text>
</comment>
<evidence type="ECO:0008006" key="5">
    <source>
        <dbReference type="Google" id="ProtNLM"/>
    </source>
</evidence>
<name>A0A139HFX7_9PEZI</name>
<keyword evidence="4" id="KW-1185">Reference proteome</keyword>
<feature type="compositionally biased region" description="Low complexity" evidence="2">
    <location>
        <begin position="746"/>
        <end position="758"/>
    </location>
</feature>
<dbReference type="EMBL" id="LFZN01000056">
    <property type="protein sequence ID" value="KXT01348.1"/>
    <property type="molecule type" value="Genomic_DNA"/>
</dbReference>
<organism evidence="3 4">
    <name type="scientific">Pseudocercospora eumusae</name>
    <dbReference type="NCBI Taxonomy" id="321146"/>
    <lineage>
        <taxon>Eukaryota</taxon>
        <taxon>Fungi</taxon>
        <taxon>Dikarya</taxon>
        <taxon>Ascomycota</taxon>
        <taxon>Pezizomycotina</taxon>
        <taxon>Dothideomycetes</taxon>
        <taxon>Dothideomycetidae</taxon>
        <taxon>Mycosphaerellales</taxon>
        <taxon>Mycosphaerellaceae</taxon>
        <taxon>Pseudocercospora</taxon>
    </lineage>
</organism>
<dbReference type="STRING" id="321146.A0A139HFX7"/>
<feature type="region of interest" description="Disordered" evidence="2">
    <location>
        <begin position="589"/>
        <end position="835"/>
    </location>
</feature>
<proteinExistence type="predicted"/>
<feature type="compositionally biased region" description="Polar residues" evidence="2">
    <location>
        <begin position="637"/>
        <end position="672"/>
    </location>
</feature>
<evidence type="ECO:0000313" key="4">
    <source>
        <dbReference type="Proteomes" id="UP000070133"/>
    </source>
</evidence>
<feature type="compositionally biased region" description="Polar residues" evidence="2">
    <location>
        <begin position="682"/>
        <end position="691"/>
    </location>
</feature>
<dbReference type="OrthoDB" id="10251744at2759"/>
<sequence length="835" mass="92175">MSTYKDHLERSPLGERGHTVLPTSQLLQERLQERRARNIRPKRARHTDIGLRRGRDDDIFLDEAEASRHTRMADSSPLVASMRASDASGQSSDRRRRAPGVRDMDDQFDRLNKANFALKLELDHRREQTTKLQQQLDSMKEQIERAVVLEEEHKELLRINSELVQELEKRDKAVEEAMDIICDLEEQVNDMEERNSHTRPSTANADSGYAGTETHDLDLPSSPPAISLANKNSEAGPKPPTKQAAAAASEKLQGLENGQTPAKPRREPMILSSKKPSTNALRTVYMENARSLHPVKSFHSLLSRQEARTEEDGEDVPNSPRLSVLSESSFPSIYSPKDVISPDRYAWEGEDDDVRTASIGSQSHIRQDSIKRVSRWIEERDEAESTPSKVNHLRHEDQQIHYQSLNDALSAATQGALGAAVELKQQPQLRRQPRSKQQRPTSIAGPIFGDLLPPTPDSASTRMLRESRSSIVEEKSLLDSTPAVVEGFNALEVGDRTAPRQMRSSVELKTAYASNLHYRSANVDGSQDNDSSDEEYTRHDADTGTIKDFGLDYDGYPDGKSLLMGTPSRFQQHGQPPADLMFNMNERSPTQRLATRARHRSSSEEPVSSPSKPRLSRVETSPTIFGSISKIVGSGGRSSAETVTSPRSAQSQHSGSSGNRTVMQADDQSSRALSPEGPRTASRLSSSSPAKTLSKKIPNLLRRLSGSQGSDKPPLPTLTSTPSSAYVNNATARPKTSHTDRASTRSSIMSGSSCPPSSQDKHRPSAVVRTKTEPATERPASAAGMATEKRTFFTKRSSSVKNQPAGTPEASNRGAPPKRRGSLRDAVATRRPWRQ</sequence>
<reference evidence="3 4" key="1">
    <citation type="submission" date="2015-07" db="EMBL/GenBank/DDBJ databases">
        <title>Comparative genomics of the Sigatoka disease complex on banana suggests a link between parallel evolutionary changes in Pseudocercospora fijiensis and Pseudocercospora eumusae and increased virulence on the banana host.</title>
        <authorList>
            <person name="Chang T.-C."/>
            <person name="Salvucci A."/>
            <person name="Crous P.W."/>
            <person name="Stergiopoulos I."/>
        </authorList>
    </citation>
    <scope>NUCLEOTIDE SEQUENCE [LARGE SCALE GENOMIC DNA]</scope>
    <source>
        <strain evidence="3 4">CBS 114824</strain>
    </source>
</reference>
<evidence type="ECO:0000256" key="2">
    <source>
        <dbReference type="SAM" id="MobiDB-lite"/>
    </source>
</evidence>
<keyword evidence="1" id="KW-0175">Coiled coil</keyword>
<feature type="region of interest" description="Disordered" evidence="2">
    <location>
        <begin position="68"/>
        <end position="101"/>
    </location>
</feature>
<feature type="region of interest" description="Disordered" evidence="2">
    <location>
        <begin position="423"/>
        <end position="467"/>
    </location>
</feature>
<accession>A0A139HFX7</accession>